<gene>
    <name evidence="3" type="ORF">QNI22_31515</name>
</gene>
<evidence type="ECO:0000259" key="2">
    <source>
        <dbReference type="Pfam" id="PF19044"/>
    </source>
</evidence>
<dbReference type="Proteomes" id="UP001232063">
    <property type="component" value="Unassembled WGS sequence"/>
</dbReference>
<evidence type="ECO:0000256" key="1">
    <source>
        <dbReference type="SAM" id="MobiDB-lite"/>
    </source>
</evidence>
<reference evidence="3" key="1">
    <citation type="submission" date="2023-05" db="EMBL/GenBank/DDBJ databases">
        <authorList>
            <person name="Zhang X."/>
        </authorList>
    </citation>
    <scope>NUCLEOTIDE SEQUENCE</scope>
    <source>
        <strain evidence="3">BD1B2-1</strain>
    </source>
</reference>
<name>A0AAE3RBJ5_9BACT</name>
<dbReference type="InterPro" id="IPR053155">
    <property type="entry name" value="F-pilin_assembly_TraC"/>
</dbReference>
<protein>
    <submittedName>
        <fullName evidence="3">Type IV secretion system protein VirB4</fullName>
    </submittedName>
</protein>
<sequence>MIHHFYNRQSLSHKSYLFVSLGEPSQPPSNPVNTLFAFGKAFLNSSPFKGIEERMLVLNRVGREFASSLALEGIRIKLLSNEDLKCVCRMYFNLEFSPVPQSLERPLKVAENYCVLGEKKVNVISLQNQPGQIFPSVYNYTGVASPFVYPLTHYLQLPHILSVTITVSDTDKTLKKLDDENKRNRFLDFLTTQDNIKKTEEITDFTHEIRTYNKNTVETSVCVIVWETDDTIRGEYCQGVAKAFQMMGGATALIETVDSANLYVSSSPGNSYHNYRKLLMSGDNASMYMNLITNYNHLTKGDEILCDRFRNPLRVKLFNTDLNNQNQLTIGPSGSGKSYTMGNLITQRFELGHSQIIIDVGGTYLSLISALDGKYFEYDPEAPLNLNPFIVDRVRADQLEDKSHQGYEPYKLSGDKINYLTALLSVIWKGSKGDISQAERAIFTKLLPLYYGHYNQELLENPAKEAPSIKGFYHWVETFEREGSADYLRLKNSFDFNEFLVVLEPYAIGNYADVLNSSSHADVSDHRLICFDMAKIKKNPMLYHVIALLITELALDVIRKYPEQRKYFYMDEAWSMLSDGMGNFVESMYRTVRKNNGSMCIITQGISEIVSSKIGPAILQNAATYVILNHSDQTEITKLASHLGLTSHEVELIRSIRKNDAEGWRELFIKQGDFAKIYLMEVSVKIDAILTSKPEERDYLRRLQKQFKGNIHYAINEYVAWKKAGKPTPKKQEMREKHVNELNVATPLTTIPSTAAISTATISTATTTMTESNPLTGKSKEEIR</sequence>
<dbReference type="InterPro" id="IPR027417">
    <property type="entry name" value="P-loop_NTPase"/>
</dbReference>
<dbReference type="Gene3D" id="3.40.50.300">
    <property type="entry name" value="P-loop containing nucleotide triphosphate hydrolases"/>
    <property type="match status" value="1"/>
</dbReference>
<dbReference type="Pfam" id="PF19044">
    <property type="entry name" value="P-loop_TraG"/>
    <property type="match status" value="1"/>
</dbReference>
<dbReference type="Gene3D" id="1.10.8.730">
    <property type="match status" value="1"/>
</dbReference>
<dbReference type="AlphaFoldDB" id="A0AAE3RBJ5"/>
<feature type="domain" description="TraG P-loop" evidence="2">
    <location>
        <begin position="306"/>
        <end position="719"/>
    </location>
</feature>
<accession>A0AAE3RBJ5</accession>
<keyword evidence="4" id="KW-1185">Reference proteome</keyword>
<dbReference type="CDD" id="cd01127">
    <property type="entry name" value="TrwB_TraG_TraD_VirD4"/>
    <property type="match status" value="1"/>
</dbReference>
<evidence type="ECO:0000313" key="3">
    <source>
        <dbReference type="EMBL" id="MDJ1505227.1"/>
    </source>
</evidence>
<dbReference type="SUPFAM" id="SSF52540">
    <property type="entry name" value="P-loop containing nucleoside triphosphate hydrolases"/>
    <property type="match status" value="1"/>
</dbReference>
<dbReference type="PANTHER" id="PTHR38467:SF1">
    <property type="entry name" value="CONJUGATIVE TRANSFER: ASSEMBLY"/>
    <property type="match status" value="1"/>
</dbReference>
<proteinExistence type="predicted"/>
<evidence type="ECO:0000313" key="4">
    <source>
        <dbReference type="Proteomes" id="UP001232063"/>
    </source>
</evidence>
<organism evidence="3 4">
    <name type="scientific">Xanthocytophaga agilis</name>
    <dbReference type="NCBI Taxonomy" id="3048010"/>
    <lineage>
        <taxon>Bacteria</taxon>
        <taxon>Pseudomonadati</taxon>
        <taxon>Bacteroidota</taxon>
        <taxon>Cytophagia</taxon>
        <taxon>Cytophagales</taxon>
        <taxon>Rhodocytophagaceae</taxon>
        <taxon>Xanthocytophaga</taxon>
    </lineage>
</organism>
<dbReference type="RefSeq" id="WP_314517103.1">
    <property type="nucleotide sequence ID" value="NZ_JASJOU010000015.1"/>
</dbReference>
<dbReference type="PANTHER" id="PTHR38467">
    <property type="match status" value="1"/>
</dbReference>
<comment type="caution">
    <text evidence="3">The sequence shown here is derived from an EMBL/GenBank/DDBJ whole genome shotgun (WGS) entry which is preliminary data.</text>
</comment>
<dbReference type="EMBL" id="JASJOU010000015">
    <property type="protein sequence ID" value="MDJ1505227.1"/>
    <property type="molecule type" value="Genomic_DNA"/>
</dbReference>
<feature type="region of interest" description="Disordered" evidence="1">
    <location>
        <begin position="765"/>
        <end position="784"/>
    </location>
</feature>
<dbReference type="InterPro" id="IPR043964">
    <property type="entry name" value="P-loop_TraG"/>
</dbReference>